<dbReference type="Pfam" id="PF17921">
    <property type="entry name" value="Integrase_H2C2"/>
    <property type="match status" value="1"/>
</dbReference>
<dbReference type="EMBL" id="MRZV01000034">
    <property type="protein sequence ID" value="PIK61356.1"/>
    <property type="molecule type" value="Genomic_DNA"/>
</dbReference>
<protein>
    <submittedName>
        <fullName evidence="3">Retrovirus polyprotein</fullName>
    </submittedName>
</protein>
<dbReference type="Gene3D" id="3.30.420.10">
    <property type="entry name" value="Ribonuclease H-like superfamily/Ribonuclease H"/>
    <property type="match status" value="1"/>
</dbReference>
<dbReference type="SUPFAM" id="SSF53098">
    <property type="entry name" value="Ribonuclease H-like"/>
    <property type="match status" value="1"/>
</dbReference>
<dbReference type="GO" id="GO:0003676">
    <property type="term" value="F:nucleic acid binding"/>
    <property type="evidence" value="ECO:0007669"/>
    <property type="project" value="InterPro"/>
</dbReference>
<name>A0A2G8LM71_STIJA</name>
<dbReference type="Gene3D" id="1.10.340.70">
    <property type="match status" value="1"/>
</dbReference>
<dbReference type="Proteomes" id="UP000230750">
    <property type="component" value="Unassembled WGS sequence"/>
</dbReference>
<dbReference type="InterPro" id="IPR041577">
    <property type="entry name" value="RT_RNaseH_2"/>
</dbReference>
<dbReference type="AlphaFoldDB" id="A0A2G8LM71"/>
<feature type="region of interest" description="Disordered" evidence="1">
    <location>
        <begin position="425"/>
        <end position="444"/>
    </location>
</feature>
<dbReference type="FunFam" id="3.30.420.10:FF:000032">
    <property type="entry name" value="Retrovirus-related Pol polyprotein from transposon 297-like Protein"/>
    <property type="match status" value="1"/>
</dbReference>
<dbReference type="PANTHER" id="PTHR37984">
    <property type="entry name" value="PROTEIN CBG26694"/>
    <property type="match status" value="1"/>
</dbReference>
<dbReference type="OrthoDB" id="7697376at2759"/>
<accession>A0A2G8LM71</accession>
<dbReference type="InterPro" id="IPR036397">
    <property type="entry name" value="RNaseH_sf"/>
</dbReference>
<comment type="caution">
    <text evidence="3">The sequence shown here is derived from an EMBL/GenBank/DDBJ whole genome shotgun (WGS) entry which is preliminary data.</text>
</comment>
<dbReference type="PROSITE" id="PS50994">
    <property type="entry name" value="INTEGRASE"/>
    <property type="match status" value="1"/>
</dbReference>
<feature type="domain" description="Integrase catalytic" evidence="2">
    <location>
        <begin position="214"/>
        <end position="372"/>
    </location>
</feature>
<dbReference type="Pfam" id="PF17919">
    <property type="entry name" value="RT_RNaseH_2"/>
    <property type="match status" value="1"/>
</dbReference>
<sequence>MCRQVVLAYADYSQPFEVEIDASHQGLGAVLLQCQDGQRKVQRTLRGAERNMQNYSSFKLELLGLKWAVTETFREYLLGNKFNFQAKCGMIRKFYTFWLTKVKPSVEERVEHSEISLLVKQWDKIQAYEGLLYRSIEDGKKLQLILPKVLQEEVLFARHGQCGHHGYKRTLSLVQDRCYWPKFSQDVASYCERCNECTRCKRPPKIREPLKSMMATRPNEILAIDYTTIEKDTRGKENILVINDVFYKFTQAISTSNQTAETTAKALVRNWFLLYGPPKRLHSDQGRNFESSLIQCLCKVYGVDKSRTASYHPEGNGQAERFNRTLHDLLKTLPPNKKRRWSDDLPEVLYAYNSTPHTSTSLSPFFLMFGRDPILPVDYLLGRVDSPSDSDDTDPISNWVTSHTENLQMAFKKAGEQMSLEADARKTQYDKKAKSHPIALGTRV</sequence>
<reference evidence="3 4" key="1">
    <citation type="journal article" date="2017" name="PLoS Biol.">
        <title>The sea cucumber genome provides insights into morphological evolution and visceral regeneration.</title>
        <authorList>
            <person name="Zhang X."/>
            <person name="Sun L."/>
            <person name="Yuan J."/>
            <person name="Sun Y."/>
            <person name="Gao Y."/>
            <person name="Zhang L."/>
            <person name="Li S."/>
            <person name="Dai H."/>
            <person name="Hamel J.F."/>
            <person name="Liu C."/>
            <person name="Yu Y."/>
            <person name="Liu S."/>
            <person name="Lin W."/>
            <person name="Guo K."/>
            <person name="Jin S."/>
            <person name="Xu P."/>
            <person name="Storey K.B."/>
            <person name="Huan P."/>
            <person name="Zhang T."/>
            <person name="Zhou Y."/>
            <person name="Zhang J."/>
            <person name="Lin C."/>
            <person name="Li X."/>
            <person name="Xing L."/>
            <person name="Huo D."/>
            <person name="Sun M."/>
            <person name="Wang L."/>
            <person name="Mercier A."/>
            <person name="Li F."/>
            <person name="Yang H."/>
            <person name="Xiang J."/>
        </authorList>
    </citation>
    <scope>NUCLEOTIDE SEQUENCE [LARGE SCALE GENOMIC DNA]</scope>
    <source>
        <strain evidence="3">Shaxun</strain>
        <tissue evidence="3">Muscle</tissue>
    </source>
</reference>
<dbReference type="InterPro" id="IPR012337">
    <property type="entry name" value="RNaseH-like_sf"/>
</dbReference>
<dbReference type="GO" id="GO:0015074">
    <property type="term" value="P:DNA integration"/>
    <property type="evidence" value="ECO:0007669"/>
    <property type="project" value="InterPro"/>
</dbReference>
<dbReference type="InterPro" id="IPR043502">
    <property type="entry name" value="DNA/RNA_pol_sf"/>
</dbReference>
<evidence type="ECO:0000313" key="3">
    <source>
        <dbReference type="EMBL" id="PIK61356.1"/>
    </source>
</evidence>
<evidence type="ECO:0000259" key="2">
    <source>
        <dbReference type="PROSITE" id="PS50994"/>
    </source>
</evidence>
<keyword evidence="4" id="KW-1185">Reference proteome</keyword>
<dbReference type="SUPFAM" id="SSF56672">
    <property type="entry name" value="DNA/RNA polymerases"/>
    <property type="match status" value="1"/>
</dbReference>
<evidence type="ECO:0000256" key="1">
    <source>
        <dbReference type="SAM" id="MobiDB-lite"/>
    </source>
</evidence>
<organism evidence="3 4">
    <name type="scientific">Stichopus japonicus</name>
    <name type="common">Sea cucumber</name>
    <dbReference type="NCBI Taxonomy" id="307972"/>
    <lineage>
        <taxon>Eukaryota</taxon>
        <taxon>Metazoa</taxon>
        <taxon>Echinodermata</taxon>
        <taxon>Eleutherozoa</taxon>
        <taxon>Echinozoa</taxon>
        <taxon>Holothuroidea</taxon>
        <taxon>Aspidochirotacea</taxon>
        <taxon>Aspidochirotida</taxon>
        <taxon>Stichopodidae</taxon>
        <taxon>Apostichopus</taxon>
    </lineage>
</organism>
<evidence type="ECO:0000313" key="4">
    <source>
        <dbReference type="Proteomes" id="UP000230750"/>
    </source>
</evidence>
<dbReference type="InterPro" id="IPR050951">
    <property type="entry name" value="Retrovirus_Pol_polyprotein"/>
</dbReference>
<gene>
    <name evidence="3" type="ORF">BSL78_01714</name>
</gene>
<dbReference type="InterPro" id="IPR001584">
    <property type="entry name" value="Integrase_cat-core"/>
</dbReference>
<dbReference type="Gene3D" id="3.10.20.370">
    <property type="match status" value="1"/>
</dbReference>
<dbReference type="InterPro" id="IPR041588">
    <property type="entry name" value="Integrase_H2C2"/>
</dbReference>
<dbReference type="FunFam" id="1.10.340.70:FF:000001">
    <property type="entry name" value="Retrovirus-related Pol polyprotein from transposon gypsy-like Protein"/>
    <property type="match status" value="1"/>
</dbReference>
<dbReference type="PANTHER" id="PTHR37984:SF15">
    <property type="entry name" value="INTEGRASE CATALYTIC DOMAIN-CONTAINING PROTEIN"/>
    <property type="match status" value="1"/>
</dbReference>
<dbReference type="Pfam" id="PF00665">
    <property type="entry name" value="rve"/>
    <property type="match status" value="1"/>
</dbReference>
<dbReference type="GO" id="GO:0003824">
    <property type="term" value="F:catalytic activity"/>
    <property type="evidence" value="ECO:0007669"/>
    <property type="project" value="UniProtKB-KW"/>
</dbReference>
<proteinExistence type="predicted"/>